<dbReference type="Proteomes" id="UP000616885">
    <property type="component" value="Unassembled WGS sequence"/>
</dbReference>
<proteinExistence type="predicted"/>
<reference evidence="1" key="1">
    <citation type="submission" date="2020-10" db="EMBL/GenBank/DDBJ databases">
        <title>High-Quality Genome Resource of Clonostachys rosea strain S41 by Oxford Nanopore Long-Read Sequencing.</title>
        <authorList>
            <person name="Wang H."/>
        </authorList>
    </citation>
    <scope>NUCLEOTIDE SEQUENCE</scope>
    <source>
        <strain evidence="1">S41</strain>
    </source>
</reference>
<sequence length="140" mass="15412">MIADRDHHDQLSGYIIGSSAAPDRQADPERAFSCIDFNLIPEVSSPINISDERLETGTPDQHRYAAVWFTVDSDHGLTLAIADTVLDIEKCIYTAAQIECAKPCEGDDEGNHKKQLHEHNAAGDFLDMACNSHLTAAFEK</sequence>
<comment type="caution">
    <text evidence="1">The sequence shown here is derived from an EMBL/GenBank/DDBJ whole genome shotgun (WGS) entry which is preliminary data.</text>
</comment>
<name>A0A8H7NM20_BIOOC</name>
<evidence type="ECO:0000313" key="1">
    <source>
        <dbReference type="EMBL" id="KAF9758607.1"/>
    </source>
</evidence>
<gene>
    <name evidence="1" type="ORF">IM811_000301</name>
</gene>
<evidence type="ECO:0000313" key="2">
    <source>
        <dbReference type="Proteomes" id="UP000616885"/>
    </source>
</evidence>
<organism evidence="1 2">
    <name type="scientific">Bionectria ochroleuca</name>
    <name type="common">Gliocladium roseum</name>
    <dbReference type="NCBI Taxonomy" id="29856"/>
    <lineage>
        <taxon>Eukaryota</taxon>
        <taxon>Fungi</taxon>
        <taxon>Dikarya</taxon>
        <taxon>Ascomycota</taxon>
        <taxon>Pezizomycotina</taxon>
        <taxon>Sordariomycetes</taxon>
        <taxon>Hypocreomycetidae</taxon>
        <taxon>Hypocreales</taxon>
        <taxon>Bionectriaceae</taxon>
        <taxon>Clonostachys</taxon>
    </lineage>
</organism>
<protein>
    <submittedName>
        <fullName evidence="1">Uncharacterized protein</fullName>
    </submittedName>
</protein>
<dbReference type="EMBL" id="JADCTT010000001">
    <property type="protein sequence ID" value="KAF9758607.1"/>
    <property type="molecule type" value="Genomic_DNA"/>
</dbReference>
<accession>A0A8H7NM20</accession>
<dbReference type="AlphaFoldDB" id="A0A8H7NM20"/>